<name>A0A199V2A4_ANACO</name>
<dbReference type="STRING" id="4615.A0A199V2A4"/>
<sequence length="348" mass="38799">MVMTMSSRILVRKLAPHLLSTSTGAAAAGDAWTQALLKGAPARGAVVWARVFPVRMASTTAAAAVPAPGPGPAPAVEGAEEKSGGAAREAPASEKKAVTSYWGVEQRKLAKEDGTDWRWSCFRPWETYKADVTIDLEKHHVPTTLLDKVAYWTVKSLRIPTDIFFQRRYGCRAMMLETVAAVPGMVGGMLLHLRSLRRFEHSGGWIRALLEEAENERMHLMTFMEVAKPRWYERALVIAVQGVFFNAYFLGYLLSPKFAHRVTGYLEEEAIHSYTEFLKDLDAGKIDNVPAPAIAIDYWRLPPDATLKDVVTVVRADEAHHRDVNHFASDIHYQGMELKETPAPLDYH</sequence>
<evidence type="ECO:0000256" key="3">
    <source>
        <dbReference type="ARBA" id="ARBA00008388"/>
    </source>
</evidence>
<reference evidence="20 21" key="1">
    <citation type="journal article" date="2016" name="DNA Res.">
        <title>The draft genome of MD-2 pineapple using hybrid error correction of long reads.</title>
        <authorList>
            <person name="Redwan R.M."/>
            <person name="Saidin A."/>
            <person name="Kumar S.V."/>
        </authorList>
    </citation>
    <scope>NUCLEOTIDE SEQUENCE [LARGE SCALE GENOMIC DNA]</scope>
    <source>
        <strain evidence="21">cv. MD2</strain>
        <tissue evidence="20">Leaf</tissue>
    </source>
</reference>
<evidence type="ECO:0000256" key="13">
    <source>
        <dbReference type="ARBA" id="ARBA00023002"/>
    </source>
</evidence>
<evidence type="ECO:0000256" key="19">
    <source>
        <dbReference type="SAM" id="MobiDB-lite"/>
    </source>
</evidence>
<comment type="function">
    <text evidence="17">Catalyzes the cyanide-resistant oxidation of ubiquinol and the reduction of molecular oxygen to water, but does not translocate protons and consequently is not linked to oxidative phosphorylation. May increase respiration when the cytochrome respiratory pathway is restricted, or in response to low temperatures.</text>
</comment>
<dbReference type="GO" id="GO:0010230">
    <property type="term" value="P:alternative respiration"/>
    <property type="evidence" value="ECO:0007669"/>
    <property type="project" value="TreeGrafter"/>
</dbReference>
<dbReference type="FunFam" id="1.20.1260.140:FF:000001">
    <property type="entry name" value="Ubiquinol oxidase"/>
    <property type="match status" value="1"/>
</dbReference>
<dbReference type="InterPro" id="IPR002680">
    <property type="entry name" value="AOX"/>
</dbReference>
<dbReference type="EC" id="1.10.3.11" evidence="18"/>
<evidence type="ECO:0000256" key="12">
    <source>
        <dbReference type="ARBA" id="ARBA00022989"/>
    </source>
</evidence>
<dbReference type="GO" id="GO:0098803">
    <property type="term" value="C:respiratory chain complex"/>
    <property type="evidence" value="ECO:0007669"/>
    <property type="project" value="UniProtKB-UniRule"/>
</dbReference>
<evidence type="ECO:0000313" key="20">
    <source>
        <dbReference type="EMBL" id="OAY71031.1"/>
    </source>
</evidence>
<evidence type="ECO:0000256" key="18">
    <source>
        <dbReference type="RuleBase" id="RU003779"/>
    </source>
</evidence>
<evidence type="ECO:0000256" key="7">
    <source>
        <dbReference type="ARBA" id="ARBA00022692"/>
    </source>
</evidence>
<dbReference type="CDD" id="cd01053">
    <property type="entry name" value="AOX"/>
    <property type="match status" value="1"/>
</dbReference>
<dbReference type="InterPro" id="IPR038659">
    <property type="entry name" value="AOX_sf"/>
</dbReference>
<dbReference type="GO" id="GO:0102721">
    <property type="term" value="F:ubiquinol:oxygen oxidoreductase activity"/>
    <property type="evidence" value="ECO:0007669"/>
    <property type="project" value="UniProtKB-EC"/>
</dbReference>
<evidence type="ECO:0000256" key="14">
    <source>
        <dbReference type="ARBA" id="ARBA00023004"/>
    </source>
</evidence>
<dbReference type="GO" id="GO:0106292">
    <property type="term" value="F:superoxide-generating NADPH oxidase activity"/>
    <property type="evidence" value="ECO:0007669"/>
    <property type="project" value="UniProtKB-ARBA"/>
</dbReference>
<proteinExistence type="inferred from homology"/>
<evidence type="ECO:0000256" key="16">
    <source>
        <dbReference type="ARBA" id="ARBA00023136"/>
    </source>
</evidence>
<dbReference type="GO" id="GO:0046872">
    <property type="term" value="F:metal ion binding"/>
    <property type="evidence" value="ECO:0007669"/>
    <property type="project" value="UniProtKB-UniRule"/>
</dbReference>
<evidence type="ECO:0000256" key="15">
    <source>
        <dbReference type="ARBA" id="ARBA00023128"/>
    </source>
</evidence>
<dbReference type="PANTHER" id="PTHR31803">
    <property type="entry name" value="ALTERNATIVE OXIDASE"/>
    <property type="match status" value="1"/>
</dbReference>
<feature type="region of interest" description="Disordered" evidence="19">
    <location>
        <begin position="62"/>
        <end position="92"/>
    </location>
</feature>
<evidence type="ECO:0000256" key="4">
    <source>
        <dbReference type="ARBA" id="ARBA00011748"/>
    </source>
</evidence>
<dbReference type="Pfam" id="PF01786">
    <property type="entry name" value="AOX"/>
    <property type="match status" value="1"/>
</dbReference>
<evidence type="ECO:0000256" key="2">
    <source>
        <dbReference type="ARBA" id="ARBA00004448"/>
    </source>
</evidence>
<gene>
    <name evidence="20" type="ORF">ACMD2_22260</name>
</gene>
<keyword evidence="12" id="KW-1133">Transmembrane helix</keyword>
<dbReference type="EMBL" id="LSRQ01003663">
    <property type="protein sequence ID" value="OAY71031.1"/>
    <property type="molecule type" value="Genomic_DNA"/>
</dbReference>
<dbReference type="Proteomes" id="UP000092600">
    <property type="component" value="Unassembled WGS sequence"/>
</dbReference>
<dbReference type="AlphaFoldDB" id="A0A199V2A4"/>
<evidence type="ECO:0000313" key="21">
    <source>
        <dbReference type="Proteomes" id="UP000092600"/>
    </source>
</evidence>
<keyword evidence="6 18" id="KW-0679">Respiratory chain</keyword>
<keyword evidence="15" id="KW-0496">Mitochondrion</keyword>
<keyword evidence="16 18" id="KW-0472">Membrane</keyword>
<keyword evidence="9" id="KW-0999">Mitochondrion inner membrane</keyword>
<evidence type="ECO:0000256" key="8">
    <source>
        <dbReference type="ARBA" id="ARBA00022723"/>
    </source>
</evidence>
<evidence type="ECO:0000256" key="10">
    <source>
        <dbReference type="ARBA" id="ARBA00022946"/>
    </source>
</evidence>
<keyword evidence="7 18" id="KW-0812">Transmembrane</keyword>
<keyword evidence="10" id="KW-0809">Transit peptide</keyword>
<dbReference type="Gene3D" id="1.20.1260.140">
    <property type="entry name" value="Alternative oxidase"/>
    <property type="match status" value="1"/>
</dbReference>
<evidence type="ECO:0000256" key="11">
    <source>
        <dbReference type="ARBA" id="ARBA00022982"/>
    </source>
</evidence>
<comment type="catalytic activity">
    <reaction evidence="1 18">
        <text>2 a ubiquinol + O2 = 2 a ubiquinone + 2 H2O</text>
        <dbReference type="Rhea" id="RHEA:30255"/>
        <dbReference type="Rhea" id="RHEA-COMP:9565"/>
        <dbReference type="Rhea" id="RHEA-COMP:9566"/>
        <dbReference type="ChEBI" id="CHEBI:15377"/>
        <dbReference type="ChEBI" id="CHEBI:15379"/>
        <dbReference type="ChEBI" id="CHEBI:16389"/>
        <dbReference type="ChEBI" id="CHEBI:17976"/>
        <dbReference type="EC" id="1.10.3.11"/>
    </reaction>
</comment>
<comment type="subunit">
    <text evidence="4">Homodimer; disulfide-linked.</text>
</comment>
<dbReference type="GO" id="GO:0005743">
    <property type="term" value="C:mitochondrial inner membrane"/>
    <property type="evidence" value="ECO:0007669"/>
    <property type="project" value="UniProtKB-SubCell"/>
</dbReference>
<accession>A0A199V2A4</accession>
<evidence type="ECO:0000256" key="1">
    <source>
        <dbReference type="ARBA" id="ARBA00001192"/>
    </source>
</evidence>
<keyword evidence="14 18" id="KW-0408">Iron</keyword>
<evidence type="ECO:0000256" key="5">
    <source>
        <dbReference type="ARBA" id="ARBA00022448"/>
    </source>
</evidence>
<evidence type="ECO:0000256" key="17">
    <source>
        <dbReference type="ARBA" id="ARBA00058908"/>
    </source>
</evidence>
<dbReference type="PANTHER" id="PTHR31803:SF3">
    <property type="entry name" value="ALTERNATIVE OXIDASE"/>
    <property type="match status" value="1"/>
</dbReference>
<comment type="subcellular location">
    <subcellularLocation>
        <location evidence="2">Mitochondrion inner membrane</location>
        <topology evidence="2">Multi-pass membrane protein</topology>
    </subcellularLocation>
</comment>
<protein>
    <recommendedName>
        <fullName evidence="18">Ubiquinol oxidase</fullName>
        <ecNumber evidence="18">1.10.3.11</ecNumber>
    </recommendedName>
</protein>
<comment type="cofactor">
    <cofactor evidence="18">
        <name>Fe cation</name>
        <dbReference type="ChEBI" id="CHEBI:24875"/>
    </cofactor>
    <text evidence="18">Binds 2 iron ions per subunit.</text>
</comment>
<keyword evidence="8 18" id="KW-0479">Metal-binding</keyword>
<keyword evidence="13 18" id="KW-0560">Oxidoreductase</keyword>
<keyword evidence="11 18" id="KW-0249">Electron transport</keyword>
<keyword evidence="5" id="KW-0813">Transport</keyword>
<evidence type="ECO:0000256" key="9">
    <source>
        <dbReference type="ARBA" id="ARBA00022792"/>
    </source>
</evidence>
<evidence type="ECO:0000256" key="6">
    <source>
        <dbReference type="ARBA" id="ARBA00022660"/>
    </source>
</evidence>
<comment type="similarity">
    <text evidence="3 18">Belongs to the alternative oxidase family.</text>
</comment>
<organism evidence="20 21">
    <name type="scientific">Ananas comosus</name>
    <name type="common">Pineapple</name>
    <name type="synonym">Ananas ananas</name>
    <dbReference type="NCBI Taxonomy" id="4615"/>
    <lineage>
        <taxon>Eukaryota</taxon>
        <taxon>Viridiplantae</taxon>
        <taxon>Streptophyta</taxon>
        <taxon>Embryophyta</taxon>
        <taxon>Tracheophyta</taxon>
        <taxon>Spermatophyta</taxon>
        <taxon>Magnoliopsida</taxon>
        <taxon>Liliopsida</taxon>
        <taxon>Poales</taxon>
        <taxon>Bromeliaceae</taxon>
        <taxon>Bromelioideae</taxon>
        <taxon>Ananas</taxon>
    </lineage>
</organism>
<comment type="caution">
    <text evidence="20">The sequence shown here is derived from an EMBL/GenBank/DDBJ whole genome shotgun (WGS) entry which is preliminary data.</text>
</comment>
<dbReference type="GO" id="GO:0009916">
    <property type="term" value="F:alternative oxidase activity"/>
    <property type="evidence" value="ECO:0007669"/>
    <property type="project" value="UniProtKB-UniRule"/>
</dbReference>